<feature type="region of interest" description="Disordered" evidence="1">
    <location>
        <begin position="222"/>
        <end position="264"/>
    </location>
</feature>
<dbReference type="AlphaFoldDB" id="A0A377PU86"/>
<evidence type="ECO:0000313" key="3">
    <source>
        <dbReference type="EMBL" id="STQ86518.1"/>
    </source>
</evidence>
<dbReference type="Proteomes" id="UP000255139">
    <property type="component" value="Unassembled WGS sequence"/>
</dbReference>
<sequence length="264" mass="30175">MPSCFGIIARYLILSCFVIMFIACHVNKQLLTLQDSKKAGFISDGSYVLQDPPQGKSRIYVYRDNGLVGSYLGYTIRIEYNPKTDKKGRPNYQNYQDSLGYVMNGRTFFADIWAGHTVAISAHTESTSYILFTPMEGQIYCIRANMKNGFTMPRPNLNLVNKYICEEAWIDYFSSDNIEFQNKWRKHYNEQAGRILIEPSFVAEARKKQELEDSLRLLQAMEDSNSNSKLGENAKSSNDKDSNKKPSLKKPAVKKPIVKKSITK</sequence>
<gene>
    <name evidence="3" type="ORF">NCTC12714_01325</name>
</gene>
<evidence type="ECO:0000256" key="2">
    <source>
        <dbReference type="SAM" id="Phobius"/>
    </source>
</evidence>
<proteinExistence type="predicted"/>
<dbReference type="EMBL" id="UGJE01000002">
    <property type="protein sequence ID" value="STQ86518.1"/>
    <property type="molecule type" value="Genomic_DNA"/>
</dbReference>
<feature type="transmembrane region" description="Helical" evidence="2">
    <location>
        <begin position="6"/>
        <end position="26"/>
    </location>
</feature>
<keyword evidence="2" id="KW-0472">Membrane</keyword>
<keyword evidence="2" id="KW-0812">Transmembrane</keyword>
<reference evidence="3 4" key="1">
    <citation type="submission" date="2018-06" db="EMBL/GenBank/DDBJ databases">
        <authorList>
            <consortium name="Pathogen Informatics"/>
            <person name="Doyle S."/>
        </authorList>
    </citation>
    <scope>NUCLEOTIDE SEQUENCE [LARGE SCALE GENOMIC DNA]</scope>
    <source>
        <strain evidence="3 4">NCTC12714</strain>
    </source>
</reference>
<evidence type="ECO:0000313" key="4">
    <source>
        <dbReference type="Proteomes" id="UP000255139"/>
    </source>
</evidence>
<organism evidence="3 4">
    <name type="scientific">Helicobacter muridarum</name>
    <dbReference type="NCBI Taxonomy" id="216"/>
    <lineage>
        <taxon>Bacteria</taxon>
        <taxon>Pseudomonadati</taxon>
        <taxon>Campylobacterota</taxon>
        <taxon>Epsilonproteobacteria</taxon>
        <taxon>Campylobacterales</taxon>
        <taxon>Helicobacteraceae</taxon>
        <taxon>Helicobacter</taxon>
    </lineage>
</organism>
<accession>A0A377PU86</accession>
<evidence type="ECO:0000256" key="1">
    <source>
        <dbReference type="SAM" id="MobiDB-lite"/>
    </source>
</evidence>
<feature type="compositionally biased region" description="Basic residues" evidence="1">
    <location>
        <begin position="246"/>
        <end position="264"/>
    </location>
</feature>
<protein>
    <submittedName>
        <fullName evidence="3">Uncharacterized protein</fullName>
    </submittedName>
</protein>
<name>A0A377PU86_9HELI</name>
<keyword evidence="2" id="KW-1133">Transmembrane helix</keyword>
<keyword evidence="4" id="KW-1185">Reference proteome</keyword>